<protein>
    <submittedName>
        <fullName evidence="1">Uncharacterized protein</fullName>
    </submittedName>
</protein>
<dbReference type="EMBL" id="FWFN01000002">
    <property type="protein sequence ID" value="SLN28761.1"/>
    <property type="molecule type" value="Genomic_DNA"/>
</dbReference>
<gene>
    <name evidence="1" type="ORF">PSM7751_01147</name>
</gene>
<accession>A0A1X6YR19</accession>
<evidence type="ECO:0000313" key="1">
    <source>
        <dbReference type="EMBL" id="SLN28761.1"/>
    </source>
</evidence>
<name>A0A1X6YR19_9RHOB</name>
<dbReference type="OrthoDB" id="7873964at2"/>
<evidence type="ECO:0000313" key="2">
    <source>
        <dbReference type="Proteomes" id="UP000193963"/>
    </source>
</evidence>
<keyword evidence="2" id="KW-1185">Reference proteome</keyword>
<sequence length="157" mass="16532">MRKARPASIQSAVQTAIRAAGGLEAVANDIGVGVSTLSHGTEVSEQRPGGLGVNYLDRLSRIVPEAAVPIAAHFAALGGGTFHPLNIEGSTASDIHRITREFADVLQRHAEAHSSASAVPHDYSPTEAQDQIAELDEMVTAAMQFRATLLGKAERRA</sequence>
<reference evidence="1 2" key="1">
    <citation type="submission" date="2017-03" db="EMBL/GenBank/DDBJ databases">
        <authorList>
            <person name="Afonso C.L."/>
            <person name="Miller P.J."/>
            <person name="Scott M.A."/>
            <person name="Spackman E."/>
            <person name="Goraichik I."/>
            <person name="Dimitrov K.M."/>
            <person name="Suarez D.L."/>
            <person name="Swayne D.E."/>
        </authorList>
    </citation>
    <scope>NUCLEOTIDE SEQUENCE [LARGE SCALE GENOMIC DNA]</scope>
    <source>
        <strain evidence="1 2">CECT 7751</strain>
    </source>
</reference>
<dbReference type="AlphaFoldDB" id="A0A1X6YR19"/>
<dbReference type="Proteomes" id="UP000193963">
    <property type="component" value="Unassembled WGS sequence"/>
</dbReference>
<dbReference type="RefSeq" id="WP_085887037.1">
    <property type="nucleotide sequence ID" value="NZ_FWFN01000002.1"/>
</dbReference>
<proteinExistence type="predicted"/>
<organism evidence="1 2">
    <name type="scientific">Pseudooceanicola marinus</name>
    <dbReference type="NCBI Taxonomy" id="396013"/>
    <lineage>
        <taxon>Bacteria</taxon>
        <taxon>Pseudomonadati</taxon>
        <taxon>Pseudomonadota</taxon>
        <taxon>Alphaproteobacteria</taxon>
        <taxon>Rhodobacterales</taxon>
        <taxon>Paracoccaceae</taxon>
        <taxon>Pseudooceanicola</taxon>
    </lineage>
</organism>